<dbReference type="Pfam" id="PF12639">
    <property type="entry name" value="Colicin-DNase"/>
    <property type="match status" value="1"/>
</dbReference>
<name>A0A252F6D7_9FIRM</name>
<evidence type="ECO:0000313" key="2">
    <source>
        <dbReference type="EMBL" id="OUM21220.1"/>
    </source>
</evidence>
<comment type="caution">
    <text evidence="2">The sequence shown here is derived from an EMBL/GenBank/DDBJ whole genome shotgun (WGS) entry which is preliminary data.</text>
</comment>
<feature type="compositionally biased region" description="Basic and acidic residues" evidence="1">
    <location>
        <begin position="1"/>
        <end position="14"/>
    </location>
</feature>
<protein>
    <submittedName>
        <fullName evidence="2">Uncharacterized protein</fullName>
    </submittedName>
</protein>
<evidence type="ECO:0000313" key="3">
    <source>
        <dbReference type="Proteomes" id="UP000194903"/>
    </source>
</evidence>
<reference evidence="2 3" key="1">
    <citation type="submission" date="2017-05" db="EMBL/GenBank/DDBJ databases">
        <title>Butyricicoccus porcorum sp. nov. a butyrate-producing bacterium from the swine intestinal tract.</title>
        <authorList>
            <person name="Trachsel J."/>
            <person name="Humphrey S."/>
            <person name="Allen H.K."/>
        </authorList>
    </citation>
    <scope>NUCLEOTIDE SEQUENCE [LARGE SCALE GENOMIC DNA]</scope>
    <source>
        <strain evidence="2">BB10</strain>
    </source>
</reference>
<accession>A0A252F6D7</accession>
<dbReference type="AlphaFoldDB" id="A0A252F6D7"/>
<keyword evidence="3" id="KW-1185">Reference proteome</keyword>
<dbReference type="EMBL" id="NHOC01000003">
    <property type="protein sequence ID" value="OUM21220.1"/>
    <property type="molecule type" value="Genomic_DNA"/>
</dbReference>
<sequence length="390" mass="45597">MKIELNELASRMEEIEQDEDRLEQEKEKTENREKKLQLAMLKLETDVQIAEQLKKNQEAAQEDVRKLEARTENLRAKWKIMQEELLQMLEQDRASMQVLSELEELGEDVSESKTILKERNIIMGECRRQLNALAERLGVNNTDSGSADLKQIDFEHTMNTPSELKILEEMRASDGREDEVLENDIKEPKERKPRLPSGKHGRLLTREGRLEYIPDDPEVQRLLQAYGRGSVEYKDNYPDFSPFIMHEFPDSIKINCQVKIGYMGVYRENPGWEIGRRNTKDSYNLSAELGNYRQADVALCDLILKQNPELAREWNTEEQIQIGRLDLCRRITKYRQINHLTWHECEDGVTMQLIPAKIHDACAHNGGVAWQRFVFDCIDFDDIQGELYEK</sequence>
<gene>
    <name evidence="2" type="ORF">CBW42_04100</name>
</gene>
<evidence type="ECO:0000256" key="1">
    <source>
        <dbReference type="SAM" id="MobiDB-lite"/>
    </source>
</evidence>
<feature type="region of interest" description="Disordered" evidence="1">
    <location>
        <begin position="1"/>
        <end position="31"/>
    </location>
</feature>
<dbReference type="RefSeq" id="WP_087018045.1">
    <property type="nucleotide sequence ID" value="NZ_NHOC01000003.1"/>
</dbReference>
<proteinExistence type="predicted"/>
<feature type="region of interest" description="Disordered" evidence="1">
    <location>
        <begin position="173"/>
        <end position="201"/>
    </location>
</feature>
<dbReference type="Proteomes" id="UP000194903">
    <property type="component" value="Unassembled WGS sequence"/>
</dbReference>
<feature type="compositionally biased region" description="Basic residues" evidence="1">
    <location>
        <begin position="191"/>
        <end position="201"/>
    </location>
</feature>
<dbReference type="OrthoDB" id="2872697at2"/>
<organism evidence="2 3">
    <name type="scientific">Butyricicoccus porcorum</name>
    <dbReference type="NCBI Taxonomy" id="1945634"/>
    <lineage>
        <taxon>Bacteria</taxon>
        <taxon>Bacillati</taxon>
        <taxon>Bacillota</taxon>
        <taxon>Clostridia</taxon>
        <taxon>Eubacteriales</taxon>
        <taxon>Butyricicoccaceae</taxon>
        <taxon>Butyricicoccus</taxon>
    </lineage>
</organism>